<feature type="domain" description="GST C-terminal" evidence="1">
    <location>
        <begin position="1"/>
        <end position="168"/>
    </location>
</feature>
<sequence length="173" mass="20100">MAAHMDMFLRFLDVKPESVNLQIKKKVPKTTTESGQELTGCAPISRYFAEQSAKGKDIWGKTPQDRAEIQQWLEYRALHLDEVVPTQEAVHEILQELNCYMGDRTCFVGNGLTVADIFMYYSLHSYFAALTFRDKERYHHLSRWLALVQHQEGLRQSLPLVTFSKTPLYRVMN</sequence>
<proteinExistence type="evidence at transcript level"/>
<keyword evidence="2" id="KW-0648">Protein biosynthesis</keyword>
<protein>
    <submittedName>
        <fullName evidence="2">Putative elongation factor 1 gamma</fullName>
    </submittedName>
</protein>
<dbReference type="GO" id="GO:0017101">
    <property type="term" value="C:aminoacyl-tRNA synthetase multienzyme complex"/>
    <property type="evidence" value="ECO:0007669"/>
    <property type="project" value="InterPro"/>
</dbReference>
<dbReference type="InterPro" id="IPR053836">
    <property type="entry name" value="Arc1-like_N"/>
</dbReference>
<name>A0A0K8RGU2_IXORI</name>
<dbReference type="GO" id="GO:0043517">
    <property type="term" value="P:positive regulation of DNA damage response, signal transduction by p53 class mediator"/>
    <property type="evidence" value="ECO:0007669"/>
    <property type="project" value="InterPro"/>
</dbReference>
<dbReference type="GO" id="GO:0005634">
    <property type="term" value="C:nucleus"/>
    <property type="evidence" value="ECO:0007669"/>
    <property type="project" value="TreeGrafter"/>
</dbReference>
<dbReference type="GO" id="GO:0003746">
    <property type="term" value="F:translation elongation factor activity"/>
    <property type="evidence" value="ECO:0007669"/>
    <property type="project" value="UniProtKB-KW"/>
</dbReference>
<dbReference type="InterPro" id="IPR010987">
    <property type="entry name" value="Glutathione-S-Trfase_C-like"/>
</dbReference>
<reference evidence="2" key="1">
    <citation type="submission" date="2012-12" db="EMBL/GenBank/DDBJ databases">
        <title>Identification and characterization of a phenylalanine ammonia-lyase gene family in Isatis indigotica Fort.</title>
        <authorList>
            <person name="Liu Q."/>
            <person name="Chen J."/>
            <person name="Zhou X."/>
            <person name="Di P."/>
            <person name="Xiao Y."/>
            <person name="Xuan H."/>
            <person name="Zhang L."/>
            <person name="Chen W."/>
        </authorList>
    </citation>
    <scope>NUCLEOTIDE SEQUENCE</scope>
    <source>
        <tissue evidence="2">Salivary gland</tissue>
    </source>
</reference>
<evidence type="ECO:0000313" key="2">
    <source>
        <dbReference type="EMBL" id="JAA70377.1"/>
    </source>
</evidence>
<dbReference type="PANTHER" id="PTHR44490">
    <property type="entry name" value="EUKARYOTIC TRANSLATION ELONGATION FACTOR 1 EPSILON-1"/>
    <property type="match status" value="1"/>
</dbReference>
<organism evidence="2">
    <name type="scientific">Ixodes ricinus</name>
    <name type="common">Common tick</name>
    <name type="synonym">Acarus ricinus</name>
    <dbReference type="NCBI Taxonomy" id="34613"/>
    <lineage>
        <taxon>Eukaryota</taxon>
        <taxon>Metazoa</taxon>
        <taxon>Ecdysozoa</taxon>
        <taxon>Arthropoda</taxon>
        <taxon>Chelicerata</taxon>
        <taxon>Arachnida</taxon>
        <taxon>Acari</taxon>
        <taxon>Parasitiformes</taxon>
        <taxon>Ixodida</taxon>
        <taxon>Ixodoidea</taxon>
        <taxon>Ixodidae</taxon>
        <taxon>Ixodinae</taxon>
        <taxon>Ixodes</taxon>
    </lineage>
</organism>
<dbReference type="PANTHER" id="PTHR44490:SF1">
    <property type="entry name" value="EUKARYOTIC TRANSLATION ELONGATION FACTOR 1 EPSILON-1"/>
    <property type="match status" value="1"/>
</dbReference>
<evidence type="ECO:0000259" key="1">
    <source>
        <dbReference type="PROSITE" id="PS50405"/>
    </source>
</evidence>
<dbReference type="EMBL" id="GADI01003431">
    <property type="protein sequence ID" value="JAA70377.1"/>
    <property type="molecule type" value="mRNA"/>
</dbReference>
<dbReference type="PROSITE" id="PS50405">
    <property type="entry name" value="GST_CTER"/>
    <property type="match status" value="1"/>
</dbReference>
<dbReference type="InterPro" id="IPR036282">
    <property type="entry name" value="Glutathione-S-Trfase_C_sf"/>
</dbReference>
<dbReference type="GO" id="GO:0005737">
    <property type="term" value="C:cytoplasm"/>
    <property type="evidence" value="ECO:0007669"/>
    <property type="project" value="TreeGrafter"/>
</dbReference>
<dbReference type="SUPFAM" id="SSF47616">
    <property type="entry name" value="GST C-terminal domain-like"/>
    <property type="match status" value="1"/>
</dbReference>
<keyword evidence="2" id="KW-0251">Elongation factor</keyword>
<dbReference type="Pfam" id="PF21972">
    <property type="entry name" value="Arc1p_N_like"/>
    <property type="match status" value="1"/>
</dbReference>
<dbReference type="AlphaFoldDB" id="A0A0K8RGU2"/>
<accession>A0A0K8RGU2</accession>
<dbReference type="Gene3D" id="1.20.1050.10">
    <property type="match status" value="1"/>
</dbReference>
<dbReference type="InterPro" id="IPR042450">
    <property type="entry name" value="EEF1E1"/>
</dbReference>